<sequence length="91" mass="10697">MKDLGRVKFFLGLQIEYFKNRILLFQESYITKVLKKFYMDKSHPFCIPMIVRSLDVNKDPFRPQENDEEILGLEVPLLSAVGALMYLTNHT</sequence>
<dbReference type="EMBL" id="CM003613">
    <property type="protein sequence ID" value="KYP54673.1"/>
    <property type="molecule type" value="Genomic_DNA"/>
</dbReference>
<accession>A0A151SIR5</accession>
<protein>
    <recommendedName>
        <fullName evidence="3">Retrovirus-related Pol polyprotein from transposon TNT 1-94</fullName>
    </recommendedName>
</protein>
<evidence type="ECO:0008006" key="3">
    <source>
        <dbReference type="Google" id="ProtNLM"/>
    </source>
</evidence>
<organism evidence="1 2">
    <name type="scientific">Cajanus cajan</name>
    <name type="common">Pigeon pea</name>
    <name type="synonym">Cajanus indicus</name>
    <dbReference type="NCBI Taxonomy" id="3821"/>
    <lineage>
        <taxon>Eukaryota</taxon>
        <taxon>Viridiplantae</taxon>
        <taxon>Streptophyta</taxon>
        <taxon>Embryophyta</taxon>
        <taxon>Tracheophyta</taxon>
        <taxon>Spermatophyta</taxon>
        <taxon>Magnoliopsida</taxon>
        <taxon>eudicotyledons</taxon>
        <taxon>Gunneridae</taxon>
        <taxon>Pentapetalae</taxon>
        <taxon>rosids</taxon>
        <taxon>fabids</taxon>
        <taxon>Fabales</taxon>
        <taxon>Fabaceae</taxon>
        <taxon>Papilionoideae</taxon>
        <taxon>50 kb inversion clade</taxon>
        <taxon>NPAAA clade</taxon>
        <taxon>indigoferoid/millettioid clade</taxon>
        <taxon>Phaseoleae</taxon>
        <taxon>Cajanus</taxon>
    </lineage>
</organism>
<name>A0A151SIR5_CAJCA</name>
<reference evidence="1 2" key="1">
    <citation type="journal article" date="2012" name="Nat. Biotechnol.">
        <title>Draft genome sequence of pigeonpea (Cajanus cajan), an orphan legume crop of resource-poor farmers.</title>
        <authorList>
            <person name="Varshney R.K."/>
            <person name="Chen W."/>
            <person name="Li Y."/>
            <person name="Bharti A.K."/>
            <person name="Saxena R.K."/>
            <person name="Schlueter J.A."/>
            <person name="Donoghue M.T."/>
            <person name="Azam S."/>
            <person name="Fan G."/>
            <person name="Whaley A.M."/>
            <person name="Farmer A.D."/>
            <person name="Sheridan J."/>
            <person name="Iwata A."/>
            <person name="Tuteja R."/>
            <person name="Penmetsa R.V."/>
            <person name="Wu W."/>
            <person name="Upadhyaya H.D."/>
            <person name="Yang S.P."/>
            <person name="Shah T."/>
            <person name="Saxena K.B."/>
            <person name="Michael T."/>
            <person name="McCombie W.R."/>
            <person name="Yang B."/>
            <person name="Zhang G."/>
            <person name="Yang H."/>
            <person name="Wang J."/>
            <person name="Spillane C."/>
            <person name="Cook D.R."/>
            <person name="May G.D."/>
            <person name="Xu X."/>
            <person name="Jackson S.A."/>
        </authorList>
    </citation>
    <scope>NUCLEOTIDE SEQUENCE [LARGE SCALE GENOMIC DNA]</scope>
    <source>
        <strain evidence="2">cv. Asha</strain>
    </source>
</reference>
<dbReference type="OMA" id="STPMIVR"/>
<dbReference type="Proteomes" id="UP000075243">
    <property type="component" value="Chromosome 11"/>
</dbReference>
<keyword evidence="2" id="KW-1185">Reference proteome</keyword>
<gene>
    <name evidence="1" type="ORF">KK1_000868</name>
</gene>
<evidence type="ECO:0000313" key="1">
    <source>
        <dbReference type="EMBL" id="KYP54673.1"/>
    </source>
</evidence>
<evidence type="ECO:0000313" key="2">
    <source>
        <dbReference type="Proteomes" id="UP000075243"/>
    </source>
</evidence>
<dbReference type="AlphaFoldDB" id="A0A151SIR5"/>
<proteinExistence type="predicted"/>
<dbReference type="Gramene" id="C.cajan_00845.t">
    <property type="protein sequence ID" value="C.cajan_00845.t.cds1"/>
    <property type="gene ID" value="C.cajan_00845"/>
</dbReference>